<name>A0A081K5F2_9GAMM</name>
<evidence type="ECO:0000256" key="3">
    <source>
        <dbReference type="ARBA" id="ARBA00023285"/>
    </source>
</evidence>
<evidence type="ECO:0000256" key="1">
    <source>
        <dbReference type="ARBA" id="ARBA00022723"/>
    </source>
</evidence>
<dbReference type="RefSeq" id="WP_020582557.1">
    <property type="nucleotide sequence ID" value="NZ_JOJP01000001.1"/>
</dbReference>
<dbReference type="Proteomes" id="UP000027997">
    <property type="component" value="Unassembled WGS sequence"/>
</dbReference>
<dbReference type="SUPFAM" id="SSF55031">
    <property type="entry name" value="Bacterial exopeptidase dimerisation domain"/>
    <property type="match status" value="1"/>
</dbReference>
<evidence type="ECO:0000313" key="5">
    <source>
        <dbReference type="EMBL" id="KEI69378.1"/>
    </source>
</evidence>
<dbReference type="InterPro" id="IPR050072">
    <property type="entry name" value="Peptidase_M20A"/>
</dbReference>
<dbReference type="Pfam" id="PF07687">
    <property type="entry name" value="M20_dimer"/>
    <property type="match status" value="1"/>
</dbReference>
<dbReference type="InterPro" id="IPR011650">
    <property type="entry name" value="Peptidase_M20_dimer"/>
</dbReference>
<dbReference type="Gene3D" id="3.30.70.360">
    <property type="match status" value="1"/>
</dbReference>
<dbReference type="PANTHER" id="PTHR43808">
    <property type="entry name" value="ACETYLORNITHINE DEACETYLASE"/>
    <property type="match status" value="1"/>
</dbReference>
<dbReference type="Pfam" id="PF01546">
    <property type="entry name" value="Peptidase_M20"/>
    <property type="match status" value="1"/>
</dbReference>
<keyword evidence="6" id="KW-1185">Reference proteome</keyword>
<reference evidence="5 6" key="1">
    <citation type="submission" date="2014-06" db="EMBL/GenBank/DDBJ databases">
        <title>Whole Genome Sequences of Three Symbiotic Endozoicomonas Bacteria.</title>
        <authorList>
            <person name="Neave M.J."/>
            <person name="Apprill A."/>
            <person name="Voolstra C.R."/>
        </authorList>
    </citation>
    <scope>NUCLEOTIDE SEQUENCE [LARGE SCALE GENOMIC DNA]</scope>
    <source>
        <strain evidence="5 6">DSM 22380</strain>
    </source>
</reference>
<dbReference type="GO" id="GO:0016787">
    <property type="term" value="F:hydrolase activity"/>
    <property type="evidence" value="ECO:0007669"/>
    <property type="project" value="UniProtKB-KW"/>
</dbReference>
<dbReference type="PANTHER" id="PTHR43808:SF3">
    <property type="entry name" value="ACETYLORNITHINE DEACETYLASE"/>
    <property type="match status" value="1"/>
</dbReference>
<dbReference type="EMBL" id="JOJP01000001">
    <property type="protein sequence ID" value="KEI69378.1"/>
    <property type="molecule type" value="Genomic_DNA"/>
</dbReference>
<keyword evidence="3" id="KW-0170">Cobalt</keyword>
<keyword evidence="2" id="KW-0378">Hydrolase</keyword>
<dbReference type="AlphaFoldDB" id="A0A081K5F2"/>
<keyword evidence="1" id="KW-0479">Metal-binding</keyword>
<feature type="domain" description="Peptidase M20 dimerisation" evidence="4">
    <location>
        <begin position="180"/>
        <end position="285"/>
    </location>
</feature>
<dbReference type="Gene3D" id="3.40.630.10">
    <property type="entry name" value="Zn peptidases"/>
    <property type="match status" value="1"/>
</dbReference>
<gene>
    <name evidence="5" type="ORF">GV64_00270</name>
</gene>
<sequence>MDRSLSGNGLLIQEIIDLTSQLVGIPAQTDLNSEKNIAGFIHTWLNENGLPSQIIGPEQHPSVLCVLKKGNGAVLWLESPLDTVPAGDPANWRTKSPFRTEIINGRMIGRGVADARLAIAMFSILAREVSQDHTFKGTLVLAFDADEQSGRFTGIKQIIQRAPKADGIILGYQGAGEISIGARGILRLWIHIQGKSAHPGSRSCRGVNAINQMAQVLLALSETALANHTEPHFPFGSQLQPTLIKGGDALNRVPDQCSAFIDVRLLPSMDKAQVINQIAAVIDDIHDGHYTLEEVQYYPGFLTPPDSQLVQIVQEEAQQAAGKALPLVASGPTSVGCVLADQAPVINCFGVESGNVHADNEWILPDDIPTVYQTWYRTVIRFCSE</sequence>
<evidence type="ECO:0000256" key="2">
    <source>
        <dbReference type="ARBA" id="ARBA00022801"/>
    </source>
</evidence>
<dbReference type="InterPro" id="IPR002933">
    <property type="entry name" value="Peptidase_M20"/>
</dbReference>
<evidence type="ECO:0000259" key="4">
    <source>
        <dbReference type="Pfam" id="PF07687"/>
    </source>
</evidence>
<dbReference type="InterPro" id="IPR036264">
    <property type="entry name" value="Bact_exopeptidase_dim_dom"/>
</dbReference>
<dbReference type="GO" id="GO:0046872">
    <property type="term" value="F:metal ion binding"/>
    <property type="evidence" value="ECO:0007669"/>
    <property type="project" value="UniProtKB-KW"/>
</dbReference>
<accession>A0A081K5F2</accession>
<evidence type="ECO:0000313" key="6">
    <source>
        <dbReference type="Proteomes" id="UP000027997"/>
    </source>
</evidence>
<dbReference type="SUPFAM" id="SSF53187">
    <property type="entry name" value="Zn-dependent exopeptidases"/>
    <property type="match status" value="1"/>
</dbReference>
<comment type="caution">
    <text evidence="5">The sequence shown here is derived from an EMBL/GenBank/DDBJ whole genome shotgun (WGS) entry which is preliminary data.</text>
</comment>
<protein>
    <recommendedName>
        <fullName evidence="4">Peptidase M20 dimerisation domain-containing protein</fullName>
    </recommendedName>
</protein>
<proteinExistence type="predicted"/>
<dbReference type="eggNOG" id="COG0624">
    <property type="taxonomic scope" value="Bacteria"/>
</dbReference>
<dbReference type="STRING" id="305900.GV64_00270"/>
<organism evidence="5 6">
    <name type="scientific">Endozoicomonas elysicola</name>
    <dbReference type="NCBI Taxonomy" id="305900"/>
    <lineage>
        <taxon>Bacteria</taxon>
        <taxon>Pseudomonadati</taxon>
        <taxon>Pseudomonadota</taxon>
        <taxon>Gammaproteobacteria</taxon>
        <taxon>Oceanospirillales</taxon>
        <taxon>Endozoicomonadaceae</taxon>
        <taxon>Endozoicomonas</taxon>
    </lineage>
</organism>